<dbReference type="InterPro" id="IPR044661">
    <property type="entry name" value="MED15a/b/c-like"/>
</dbReference>
<dbReference type="PANTHER" id="PTHR33137">
    <property type="entry name" value="MEDIATOR OF RNA POLYMERASE II TRANSCRIPTION SUBUNIT 15A-RELATED"/>
    <property type="match status" value="1"/>
</dbReference>
<dbReference type="Gene3D" id="1.10.246.20">
    <property type="entry name" value="Coactivator CBP, KIX domain"/>
    <property type="match status" value="1"/>
</dbReference>
<dbReference type="EMBL" id="JAUUTY010000006">
    <property type="protein sequence ID" value="KAK1614191.1"/>
    <property type="molecule type" value="Genomic_DNA"/>
</dbReference>
<evidence type="ECO:0000313" key="4">
    <source>
        <dbReference type="EMBL" id="KAK1614191.1"/>
    </source>
</evidence>
<dbReference type="GO" id="GO:0031490">
    <property type="term" value="F:chromatin DNA binding"/>
    <property type="evidence" value="ECO:0007669"/>
    <property type="project" value="InterPro"/>
</dbReference>
<dbReference type="GO" id="GO:0003713">
    <property type="term" value="F:transcription coactivator activity"/>
    <property type="evidence" value="ECO:0007669"/>
    <property type="project" value="InterPro"/>
</dbReference>
<evidence type="ECO:0000259" key="3">
    <source>
        <dbReference type="Pfam" id="PF16987"/>
    </source>
</evidence>
<reference evidence="4" key="1">
    <citation type="submission" date="2023-07" db="EMBL/GenBank/DDBJ databases">
        <title>A chromosome-level genome assembly of Lolium multiflorum.</title>
        <authorList>
            <person name="Chen Y."/>
            <person name="Copetti D."/>
            <person name="Kolliker R."/>
            <person name="Studer B."/>
        </authorList>
    </citation>
    <scope>NUCLEOTIDE SEQUENCE</scope>
    <source>
        <strain evidence="4">02402/16</strain>
        <tissue evidence="4">Leaf</tissue>
    </source>
</reference>
<keyword evidence="2" id="KW-0539">Nucleus</keyword>
<dbReference type="Proteomes" id="UP001231189">
    <property type="component" value="Unassembled WGS sequence"/>
</dbReference>
<sequence>MDTSNWRPVQGCNPLAGVDLNVPYPAAGGNWRAQLLHDDRSRMVNMVLQTLQEHMPLGQPDGLDELQRIAVRYEERIYTVADTKLDYFHKIYWKMRQLEMGIQLAPGNAQVIPNQNNPGQGTI</sequence>
<protein>
    <recommendedName>
        <fullName evidence="3">Mediator complex subunit 15 KIX domain-containing protein</fullName>
    </recommendedName>
</protein>
<keyword evidence="5" id="KW-1185">Reference proteome</keyword>
<dbReference type="Pfam" id="PF16987">
    <property type="entry name" value="KIX_2"/>
    <property type="match status" value="1"/>
</dbReference>
<dbReference type="InterPro" id="IPR036529">
    <property type="entry name" value="KIX_dom_sf"/>
</dbReference>
<name>A0AAD8R4G6_LOLMU</name>
<evidence type="ECO:0000256" key="1">
    <source>
        <dbReference type="ARBA" id="ARBA00004123"/>
    </source>
</evidence>
<feature type="domain" description="Mediator complex subunit 15 KIX" evidence="3">
    <location>
        <begin position="29"/>
        <end position="105"/>
    </location>
</feature>
<comment type="caution">
    <text evidence="4">The sequence shown here is derived from an EMBL/GenBank/DDBJ whole genome shotgun (WGS) entry which is preliminary data.</text>
</comment>
<evidence type="ECO:0000256" key="2">
    <source>
        <dbReference type="ARBA" id="ARBA00023242"/>
    </source>
</evidence>
<dbReference type="PANTHER" id="PTHR33137:SF4">
    <property type="entry name" value="MEDIATOR OF RNA POLYMERASE II TRANSCRIPTION SUBUNIT 15A-RELATED"/>
    <property type="match status" value="1"/>
</dbReference>
<accession>A0AAD8R4G6</accession>
<organism evidence="4 5">
    <name type="scientific">Lolium multiflorum</name>
    <name type="common">Italian ryegrass</name>
    <name type="synonym">Lolium perenne subsp. multiflorum</name>
    <dbReference type="NCBI Taxonomy" id="4521"/>
    <lineage>
        <taxon>Eukaryota</taxon>
        <taxon>Viridiplantae</taxon>
        <taxon>Streptophyta</taxon>
        <taxon>Embryophyta</taxon>
        <taxon>Tracheophyta</taxon>
        <taxon>Spermatophyta</taxon>
        <taxon>Magnoliopsida</taxon>
        <taxon>Liliopsida</taxon>
        <taxon>Poales</taxon>
        <taxon>Poaceae</taxon>
        <taxon>BOP clade</taxon>
        <taxon>Pooideae</taxon>
        <taxon>Poodae</taxon>
        <taxon>Poeae</taxon>
        <taxon>Poeae Chloroplast Group 2 (Poeae type)</taxon>
        <taxon>Loliodinae</taxon>
        <taxon>Loliinae</taxon>
        <taxon>Lolium</taxon>
    </lineage>
</organism>
<gene>
    <name evidence="4" type="ORF">QYE76_019708</name>
</gene>
<dbReference type="InterPro" id="IPR036546">
    <property type="entry name" value="MED15_KIX"/>
</dbReference>
<evidence type="ECO:0000313" key="5">
    <source>
        <dbReference type="Proteomes" id="UP001231189"/>
    </source>
</evidence>
<proteinExistence type="predicted"/>
<comment type="subcellular location">
    <subcellularLocation>
        <location evidence="1">Nucleus</location>
    </subcellularLocation>
</comment>
<dbReference type="GO" id="GO:0005634">
    <property type="term" value="C:nucleus"/>
    <property type="evidence" value="ECO:0007669"/>
    <property type="project" value="UniProtKB-SubCell"/>
</dbReference>
<dbReference type="AlphaFoldDB" id="A0AAD8R4G6"/>